<evidence type="ECO:0000313" key="2">
    <source>
        <dbReference type="Proteomes" id="UP000001514"/>
    </source>
</evidence>
<gene>
    <name evidence="1" type="ORF">SELMODRAFT_411037</name>
</gene>
<dbReference type="Gramene" id="EFJ28339">
    <property type="protein sequence ID" value="EFJ28339"/>
    <property type="gene ID" value="SELMODRAFT_411037"/>
</dbReference>
<name>D8RGE0_SELML</name>
<organism evidence="2">
    <name type="scientific">Selaginella moellendorffii</name>
    <name type="common">Spikemoss</name>
    <dbReference type="NCBI Taxonomy" id="88036"/>
    <lineage>
        <taxon>Eukaryota</taxon>
        <taxon>Viridiplantae</taxon>
        <taxon>Streptophyta</taxon>
        <taxon>Embryophyta</taxon>
        <taxon>Tracheophyta</taxon>
        <taxon>Lycopodiopsida</taxon>
        <taxon>Selaginellales</taxon>
        <taxon>Selaginellaceae</taxon>
        <taxon>Selaginella</taxon>
    </lineage>
</organism>
<protein>
    <submittedName>
        <fullName evidence="1">Uncharacterized protein</fullName>
    </submittedName>
</protein>
<dbReference type="KEGG" id="smo:SELMODRAFT_411037"/>
<accession>D8RGE0</accession>
<evidence type="ECO:0000313" key="1">
    <source>
        <dbReference type="EMBL" id="EFJ28339.1"/>
    </source>
</evidence>
<sequence length="182" mass="20916">MASLPKNRMRSEDIFQAVLSAAGLLLKDSRPVDRIYPFVWAESKYKYSILDVFGFVLVKQVEWTSFHTEAWILVDLSEAAEFVQGVLRISIGNLVLTWKEENLQEATRLRKLSIAACRVFQSARVEAERVAAHNIVWILRAIETKRSRGRFRSSAKTKAVPFSIDLRRQALEVKRKLRVSPL</sequence>
<proteinExistence type="predicted"/>
<dbReference type="HOGENOM" id="CLU_1484431_0_0_1"/>
<reference evidence="1 2" key="1">
    <citation type="journal article" date="2011" name="Science">
        <title>The Selaginella genome identifies genetic changes associated with the evolution of vascular plants.</title>
        <authorList>
            <person name="Banks J.A."/>
            <person name="Nishiyama T."/>
            <person name="Hasebe M."/>
            <person name="Bowman J.L."/>
            <person name="Gribskov M."/>
            <person name="dePamphilis C."/>
            <person name="Albert V.A."/>
            <person name="Aono N."/>
            <person name="Aoyama T."/>
            <person name="Ambrose B.A."/>
            <person name="Ashton N.W."/>
            <person name="Axtell M.J."/>
            <person name="Barker E."/>
            <person name="Barker M.S."/>
            <person name="Bennetzen J.L."/>
            <person name="Bonawitz N.D."/>
            <person name="Chapple C."/>
            <person name="Cheng C."/>
            <person name="Correa L.G."/>
            <person name="Dacre M."/>
            <person name="DeBarry J."/>
            <person name="Dreyer I."/>
            <person name="Elias M."/>
            <person name="Engstrom E.M."/>
            <person name="Estelle M."/>
            <person name="Feng L."/>
            <person name="Finet C."/>
            <person name="Floyd S.K."/>
            <person name="Frommer W.B."/>
            <person name="Fujita T."/>
            <person name="Gramzow L."/>
            <person name="Gutensohn M."/>
            <person name="Harholt J."/>
            <person name="Hattori M."/>
            <person name="Heyl A."/>
            <person name="Hirai T."/>
            <person name="Hiwatashi Y."/>
            <person name="Ishikawa M."/>
            <person name="Iwata M."/>
            <person name="Karol K.G."/>
            <person name="Koehler B."/>
            <person name="Kolukisaoglu U."/>
            <person name="Kubo M."/>
            <person name="Kurata T."/>
            <person name="Lalonde S."/>
            <person name="Li K."/>
            <person name="Li Y."/>
            <person name="Litt A."/>
            <person name="Lyons E."/>
            <person name="Manning G."/>
            <person name="Maruyama T."/>
            <person name="Michael T.P."/>
            <person name="Mikami K."/>
            <person name="Miyazaki S."/>
            <person name="Morinaga S."/>
            <person name="Murata T."/>
            <person name="Mueller-Roeber B."/>
            <person name="Nelson D.R."/>
            <person name="Obara M."/>
            <person name="Oguri Y."/>
            <person name="Olmstead R.G."/>
            <person name="Onodera N."/>
            <person name="Petersen B.L."/>
            <person name="Pils B."/>
            <person name="Prigge M."/>
            <person name="Rensing S.A."/>
            <person name="Riano-Pachon D.M."/>
            <person name="Roberts A.W."/>
            <person name="Sato Y."/>
            <person name="Scheller H.V."/>
            <person name="Schulz B."/>
            <person name="Schulz C."/>
            <person name="Shakirov E.V."/>
            <person name="Shibagaki N."/>
            <person name="Shinohara N."/>
            <person name="Shippen D.E."/>
            <person name="Soerensen I."/>
            <person name="Sotooka R."/>
            <person name="Sugimoto N."/>
            <person name="Sugita M."/>
            <person name="Sumikawa N."/>
            <person name="Tanurdzic M."/>
            <person name="Theissen G."/>
            <person name="Ulvskov P."/>
            <person name="Wakazuki S."/>
            <person name="Weng J.K."/>
            <person name="Willats W.W."/>
            <person name="Wipf D."/>
            <person name="Wolf P.G."/>
            <person name="Yang L."/>
            <person name="Zimmer A.D."/>
            <person name="Zhu Q."/>
            <person name="Mitros T."/>
            <person name="Hellsten U."/>
            <person name="Loque D."/>
            <person name="Otillar R."/>
            <person name="Salamov A."/>
            <person name="Schmutz J."/>
            <person name="Shapiro H."/>
            <person name="Lindquist E."/>
            <person name="Lucas S."/>
            <person name="Rokhsar D."/>
            <person name="Grigoriev I.V."/>
        </authorList>
    </citation>
    <scope>NUCLEOTIDE SEQUENCE [LARGE SCALE GENOMIC DNA]</scope>
</reference>
<dbReference type="AlphaFoldDB" id="D8RGE0"/>
<dbReference type="InParanoid" id="D8RGE0"/>
<keyword evidence="2" id="KW-1185">Reference proteome</keyword>
<dbReference type="Proteomes" id="UP000001514">
    <property type="component" value="Unassembled WGS sequence"/>
</dbReference>
<dbReference type="EMBL" id="GL377579">
    <property type="protein sequence ID" value="EFJ28339.1"/>
    <property type="molecule type" value="Genomic_DNA"/>
</dbReference>